<evidence type="ECO:0000313" key="1">
    <source>
        <dbReference type="EMBL" id="KAJ6051137.1"/>
    </source>
</evidence>
<sequence length="101" mass="10780">MGSNSVDHVFAYSDLWATLVKEAVGDKLAVAAVSMINNGETAKILSQDNVDVILVDRAFQRDTGLAWHFAKDSDVEISMLHTSVGVSPACAMLPSISSQTL</sequence>
<dbReference type="Proteomes" id="UP001219568">
    <property type="component" value="Unassembled WGS sequence"/>
</dbReference>
<accession>A0AAD6IID2</accession>
<dbReference type="AlphaFoldDB" id="A0AAD6IID2"/>
<reference evidence="1" key="1">
    <citation type="journal article" date="2023" name="IMA Fungus">
        <title>Comparative genomic study of the Penicillium genus elucidates a diverse pangenome and 15 lateral gene transfer events.</title>
        <authorList>
            <person name="Petersen C."/>
            <person name="Sorensen T."/>
            <person name="Nielsen M.R."/>
            <person name="Sondergaard T.E."/>
            <person name="Sorensen J.L."/>
            <person name="Fitzpatrick D.A."/>
            <person name="Frisvad J.C."/>
            <person name="Nielsen K.L."/>
        </authorList>
    </citation>
    <scope>NUCLEOTIDE SEQUENCE</scope>
    <source>
        <strain evidence="1">IBT 15450</strain>
    </source>
</reference>
<name>A0AAD6IID2_PENCN</name>
<protein>
    <submittedName>
        <fullName evidence="1">Uncharacterized protein</fullName>
    </submittedName>
</protein>
<keyword evidence="2" id="KW-1185">Reference proteome</keyword>
<gene>
    <name evidence="1" type="ORF">N7460_001671</name>
</gene>
<organism evidence="1 2">
    <name type="scientific">Penicillium canescens</name>
    <dbReference type="NCBI Taxonomy" id="5083"/>
    <lineage>
        <taxon>Eukaryota</taxon>
        <taxon>Fungi</taxon>
        <taxon>Dikarya</taxon>
        <taxon>Ascomycota</taxon>
        <taxon>Pezizomycotina</taxon>
        <taxon>Eurotiomycetes</taxon>
        <taxon>Eurotiomycetidae</taxon>
        <taxon>Eurotiales</taxon>
        <taxon>Aspergillaceae</taxon>
        <taxon>Penicillium</taxon>
    </lineage>
</organism>
<evidence type="ECO:0000313" key="2">
    <source>
        <dbReference type="Proteomes" id="UP001219568"/>
    </source>
</evidence>
<comment type="caution">
    <text evidence="1">The sequence shown here is derived from an EMBL/GenBank/DDBJ whole genome shotgun (WGS) entry which is preliminary data.</text>
</comment>
<proteinExistence type="predicted"/>
<dbReference type="EMBL" id="JAQJZL010000002">
    <property type="protein sequence ID" value="KAJ6051137.1"/>
    <property type="molecule type" value="Genomic_DNA"/>
</dbReference>
<reference evidence="1" key="2">
    <citation type="submission" date="2023-01" db="EMBL/GenBank/DDBJ databases">
        <authorList>
            <person name="Petersen C."/>
        </authorList>
    </citation>
    <scope>NUCLEOTIDE SEQUENCE</scope>
    <source>
        <strain evidence="1">IBT 15450</strain>
    </source>
</reference>